<dbReference type="Proteomes" id="UP001295740">
    <property type="component" value="Unassembled WGS sequence"/>
</dbReference>
<protein>
    <submittedName>
        <fullName evidence="1">Uu.00g061930.m01.CDS01</fullName>
    </submittedName>
</protein>
<reference evidence="1" key="1">
    <citation type="submission" date="2023-10" db="EMBL/GenBank/DDBJ databases">
        <authorList>
            <person name="Hackl T."/>
        </authorList>
    </citation>
    <scope>NUCLEOTIDE SEQUENCE</scope>
</reference>
<name>A0AAI8YMG9_9PEZI</name>
<comment type="caution">
    <text evidence="1">The sequence shown here is derived from an EMBL/GenBank/DDBJ whole genome shotgun (WGS) entry which is preliminary data.</text>
</comment>
<evidence type="ECO:0000313" key="1">
    <source>
        <dbReference type="EMBL" id="CAJ2510293.1"/>
    </source>
</evidence>
<evidence type="ECO:0000313" key="2">
    <source>
        <dbReference type="Proteomes" id="UP001295740"/>
    </source>
</evidence>
<dbReference type="EMBL" id="CAUWAG010000013">
    <property type="protein sequence ID" value="CAJ2510293.1"/>
    <property type="molecule type" value="Genomic_DNA"/>
</dbReference>
<proteinExistence type="predicted"/>
<gene>
    <name evidence="1" type="ORF">KHLLAP_LOCUS10761</name>
</gene>
<organism evidence="1 2">
    <name type="scientific">Anthostomella pinea</name>
    <dbReference type="NCBI Taxonomy" id="933095"/>
    <lineage>
        <taxon>Eukaryota</taxon>
        <taxon>Fungi</taxon>
        <taxon>Dikarya</taxon>
        <taxon>Ascomycota</taxon>
        <taxon>Pezizomycotina</taxon>
        <taxon>Sordariomycetes</taxon>
        <taxon>Xylariomycetidae</taxon>
        <taxon>Xylariales</taxon>
        <taxon>Xylariaceae</taxon>
        <taxon>Anthostomella</taxon>
    </lineage>
</organism>
<sequence length="227" mass="25662">MPQFVYVELPSFRIKDSSGHTMNMSYRHLGLVEALYHFVRGGLQTTNYVDLSAAILFAGGETDTWAATNTLQGHHAEENLLLTYFQTFDSPGAYPIIDALLLSNKPCNSCIEYFALTGKQLRPRDGSPPFRAKFTPRSDRSYTPVFYLSRSLDAGSRSGLWMQLAQMWASEFGDTIKSSPDVARGQMYYILNDSPWYALNDQENLNDAEVAEAISRQDINPMYWIGR</sequence>
<keyword evidence="2" id="KW-1185">Reference proteome</keyword>
<accession>A0AAI8YMG9</accession>
<dbReference type="AlphaFoldDB" id="A0AAI8YMG9"/>